<feature type="binding site" evidence="9">
    <location>
        <position position="211"/>
    </location>
    <ligand>
        <name>Ca(2+)</name>
        <dbReference type="ChEBI" id="CHEBI:29108"/>
        <label>3</label>
    </ligand>
</feature>
<feature type="binding site" evidence="9">
    <location>
        <position position="205"/>
    </location>
    <ligand>
        <name>Zn(2+)</name>
        <dbReference type="ChEBI" id="CHEBI:29105"/>
        <label>1</label>
    </ligand>
</feature>
<proteinExistence type="inferred from homology"/>
<dbReference type="SUPFAM" id="SSF55486">
    <property type="entry name" value="Metalloproteases ('zincins'), catalytic domain"/>
    <property type="match status" value="2"/>
</dbReference>
<dbReference type="PANTHER" id="PTHR10201">
    <property type="entry name" value="MATRIX METALLOPROTEINASE"/>
    <property type="match status" value="1"/>
</dbReference>
<feature type="active site" evidence="7">
    <location>
        <position position="280"/>
    </location>
</feature>
<gene>
    <name evidence="14" type="ORF">MBJ925_LOCUS19267</name>
</gene>
<evidence type="ECO:0000256" key="12">
    <source>
        <dbReference type="SAM" id="Phobius"/>
    </source>
</evidence>
<evidence type="ECO:0000256" key="9">
    <source>
        <dbReference type="PIRSR" id="PIRSR621190-2"/>
    </source>
</evidence>
<feature type="binding site" evidence="9">
    <location>
        <position position="422"/>
    </location>
    <ligand>
        <name>Ca(2+)</name>
        <dbReference type="ChEBI" id="CHEBI:29108"/>
        <label>5</label>
    </ligand>
</feature>
<evidence type="ECO:0000256" key="7">
    <source>
        <dbReference type="PIRSR" id="PIRSR001191-1"/>
    </source>
</evidence>
<evidence type="ECO:0000256" key="2">
    <source>
        <dbReference type="ARBA" id="ARBA00022670"/>
    </source>
</evidence>
<evidence type="ECO:0000256" key="11">
    <source>
        <dbReference type="SAM" id="MobiDB-lite"/>
    </source>
</evidence>
<keyword evidence="2" id="KW-0645">Protease</keyword>
<reference evidence="14" key="1">
    <citation type="submission" date="2021-02" db="EMBL/GenBank/DDBJ databases">
        <authorList>
            <person name="Nowell W R."/>
        </authorList>
    </citation>
    <scope>NUCLEOTIDE SEQUENCE</scope>
</reference>
<comment type="similarity">
    <text evidence="1">Belongs to the peptidase M10A family.</text>
</comment>
<feature type="transmembrane region" description="Helical" evidence="12">
    <location>
        <begin position="7"/>
        <end position="25"/>
    </location>
</feature>
<sequence>MITKQRIEYVFLCFSILIINIQLTSEQKFEQDYYRYLQQFGYTPKVEGRRLFSVIARSTYTEGIRKFQRLYKLPETGQLDERTKYFMQKARCGNPDLGTYDSIGHPVDVDRSESFSTHVQGRSGKTKVAESSSKPTHIWSKRHLKWCIVRYPEQQKYITSKSHILRVINQSFYDWQKHSGLTFEMVETKQEADLKIKFQAKDHGDGYPFDGPGSTLAHAFYPTAAKDHGDGYPFDGPGSTLAHAFYPTAGDIHFDDDDDFTDEYKDDDQLYTLRLVAAHEIGHALGLSHSFEQGSLMYPMYQQFNSTYELSSDDQEGIQTLYEGIQTLYGKPEIKSTPPEQPKTTLSSSSFITSTYSSDISPIDNWCAEEFQTGCEGPDGELYLFKDNQVWRYQARKKRSWDPQPSLINERFPSLTDATITACVRSSIGYTYLFRNYLMWQFKTHWSFDGPYILHGKNYPQNPRIALLHRNSIYLIRNRLAFRLNEFDHNRELEIHNIDEILNPPPNEFIQSGFTYAKRHYIFTRDFVYVYDSIHGSLLPSYPKPKINGWFACEATYQVSKSKKTSTLTTIMRASSAESPRRHDHDHEEDDHNFHHHHHHHSHHRPRRPFHHRLPPHGYRRRWEY</sequence>
<feature type="binding site" evidence="9">
    <location>
        <position position="193"/>
    </location>
    <ligand>
        <name>Ca(2+)</name>
        <dbReference type="ChEBI" id="CHEBI:29108"/>
        <label>2</label>
    </ligand>
</feature>
<dbReference type="SMART" id="SM00235">
    <property type="entry name" value="ZnMc"/>
    <property type="match status" value="1"/>
</dbReference>
<keyword evidence="12" id="KW-1133">Transmembrane helix</keyword>
<feature type="binding site" evidence="9">
    <location>
        <position position="253"/>
    </location>
    <ligand>
        <name>Zn(2+)</name>
        <dbReference type="ChEBI" id="CHEBI:29105"/>
        <label>1</label>
    </ligand>
</feature>
<dbReference type="InterPro" id="IPR006026">
    <property type="entry name" value="Peptidase_Metallo"/>
</dbReference>
<dbReference type="GO" id="GO:0004222">
    <property type="term" value="F:metalloendopeptidase activity"/>
    <property type="evidence" value="ECO:0007669"/>
    <property type="project" value="InterPro"/>
</dbReference>
<dbReference type="PANTHER" id="PTHR10201:SF323">
    <property type="entry name" value="MATRIX METALLOPROTEINASE-21"/>
    <property type="match status" value="1"/>
</dbReference>
<dbReference type="Proteomes" id="UP000663824">
    <property type="component" value="Unassembled WGS sequence"/>
</dbReference>
<dbReference type="InterPro" id="IPR021190">
    <property type="entry name" value="Pept_M10A"/>
</dbReference>
<dbReference type="InterPro" id="IPR018487">
    <property type="entry name" value="Hemopexin-like_repeat"/>
</dbReference>
<keyword evidence="3 8" id="KW-0479">Metal-binding</keyword>
<dbReference type="CDD" id="cd04278">
    <property type="entry name" value="ZnMc_MMP"/>
    <property type="match status" value="1"/>
</dbReference>
<keyword evidence="9" id="KW-0106">Calcium</keyword>
<dbReference type="GO" id="GO:0031012">
    <property type="term" value="C:extracellular matrix"/>
    <property type="evidence" value="ECO:0007669"/>
    <property type="project" value="InterPro"/>
</dbReference>
<feature type="binding site" evidence="9">
    <location>
        <position position="210"/>
    </location>
    <ligand>
        <name>Ca(2+)</name>
        <dbReference type="ChEBI" id="CHEBI:29108"/>
        <label>3</label>
    </ligand>
</feature>
<feature type="binding site" evidence="9">
    <location>
        <position position="255"/>
    </location>
    <ligand>
        <name>Ca(2+)</name>
        <dbReference type="ChEBI" id="CHEBI:29108"/>
        <label>3</label>
    </ligand>
</feature>
<keyword evidence="12" id="KW-0472">Membrane</keyword>
<evidence type="ECO:0000256" key="6">
    <source>
        <dbReference type="ARBA" id="ARBA00023049"/>
    </source>
</evidence>
<evidence type="ECO:0000256" key="3">
    <source>
        <dbReference type="ARBA" id="ARBA00022723"/>
    </source>
</evidence>
<comment type="cofactor">
    <cofactor evidence="9">
        <name>Ca(2+)</name>
        <dbReference type="ChEBI" id="CHEBI:29108"/>
    </cofactor>
    <text evidence="9">Can bind about 5 Ca(2+) ions per subunit.</text>
</comment>
<evidence type="ECO:0000256" key="4">
    <source>
        <dbReference type="ARBA" id="ARBA00022801"/>
    </source>
</evidence>
<feature type="binding site" evidence="8">
    <location>
        <position position="289"/>
    </location>
    <ligand>
        <name>Zn(2+)</name>
        <dbReference type="ChEBI" id="CHEBI:29105"/>
        <label>2</label>
        <note>catalytic</note>
    </ligand>
</feature>
<comment type="caution">
    <text evidence="14">The sequence shown here is derived from an EMBL/GenBank/DDBJ whole genome shotgun (WGS) entry which is preliminary data.</text>
</comment>
<feature type="binding site" evidence="9">
    <location>
        <position position="256"/>
    </location>
    <ligand>
        <name>Ca(2+)</name>
        <dbReference type="ChEBI" id="CHEBI:29108"/>
        <label>1</label>
    </ligand>
</feature>
<dbReference type="Pfam" id="PF00413">
    <property type="entry name" value="Peptidase_M10"/>
    <property type="match status" value="2"/>
</dbReference>
<feature type="repeat" description="Hemopexin" evidence="10">
    <location>
        <begin position="364"/>
        <end position="415"/>
    </location>
</feature>
<evidence type="ECO:0000256" key="5">
    <source>
        <dbReference type="ARBA" id="ARBA00022833"/>
    </source>
</evidence>
<evidence type="ECO:0000313" key="15">
    <source>
        <dbReference type="Proteomes" id="UP000663824"/>
    </source>
</evidence>
<comment type="cofactor">
    <cofactor evidence="9">
        <name>Zn(2+)</name>
        <dbReference type="ChEBI" id="CHEBI:29105"/>
    </cofactor>
    <text evidence="9">Binds 2 Zn(2+) ions per subunit.</text>
</comment>
<name>A0A816SCA0_9BILA</name>
<dbReference type="InterPro" id="IPR001818">
    <property type="entry name" value="Pept_M10_metallopeptidase"/>
</dbReference>
<feature type="binding site" evidence="9">
    <location>
        <position position="251"/>
    </location>
    <ligand>
        <name>Ca(2+)</name>
        <dbReference type="ChEBI" id="CHEBI:29108"/>
        <label>2</label>
    </ligand>
</feature>
<evidence type="ECO:0000256" key="10">
    <source>
        <dbReference type="PROSITE-ProRule" id="PRU01011"/>
    </source>
</evidence>
<dbReference type="PIRSF" id="PIRSF001191">
    <property type="entry name" value="Peptidase_M10A_matrix"/>
    <property type="match status" value="1"/>
</dbReference>
<dbReference type="PRINTS" id="PR00138">
    <property type="entry name" value="MATRIXIN"/>
</dbReference>
<feature type="binding site" evidence="9">
    <location>
        <position position="218"/>
    </location>
    <ligand>
        <name>Zn(2+)</name>
        <dbReference type="ChEBI" id="CHEBI:29105"/>
        <label>1</label>
    </ligand>
</feature>
<protein>
    <recommendedName>
        <fullName evidence="13">Peptidase metallopeptidase domain-containing protein</fullName>
    </recommendedName>
</protein>
<dbReference type="EMBL" id="CAJNRE010009754">
    <property type="protein sequence ID" value="CAF2084624.1"/>
    <property type="molecule type" value="Genomic_DNA"/>
</dbReference>
<feature type="compositionally biased region" description="Basic residues" evidence="11">
    <location>
        <begin position="594"/>
        <end position="613"/>
    </location>
</feature>
<feature type="compositionally biased region" description="Basic and acidic residues" evidence="11">
    <location>
        <begin position="579"/>
        <end position="593"/>
    </location>
</feature>
<dbReference type="InterPro" id="IPR033739">
    <property type="entry name" value="M10A_MMP"/>
</dbReference>
<organism evidence="14 15">
    <name type="scientific">Rotaria magnacalcarata</name>
    <dbReference type="NCBI Taxonomy" id="392030"/>
    <lineage>
        <taxon>Eukaryota</taxon>
        <taxon>Metazoa</taxon>
        <taxon>Spiralia</taxon>
        <taxon>Gnathifera</taxon>
        <taxon>Rotifera</taxon>
        <taxon>Eurotatoria</taxon>
        <taxon>Bdelloidea</taxon>
        <taxon>Philodinida</taxon>
        <taxon>Philodinidae</taxon>
        <taxon>Rotaria</taxon>
    </lineage>
</organism>
<dbReference type="GO" id="GO:0008270">
    <property type="term" value="F:zinc ion binding"/>
    <property type="evidence" value="ECO:0007669"/>
    <property type="project" value="InterPro"/>
</dbReference>
<feature type="binding site" evidence="8">
    <location>
        <position position="283"/>
    </location>
    <ligand>
        <name>Zn(2+)</name>
        <dbReference type="ChEBI" id="CHEBI:29105"/>
        <label>2</label>
        <note>catalytic</note>
    </ligand>
</feature>
<feature type="binding site" evidence="8">
    <location>
        <position position="279"/>
    </location>
    <ligand>
        <name>Zn(2+)</name>
        <dbReference type="ChEBI" id="CHEBI:29105"/>
        <label>2</label>
        <note>catalytic</note>
    </ligand>
</feature>
<dbReference type="InterPro" id="IPR036365">
    <property type="entry name" value="PGBD-like_sf"/>
</dbReference>
<evidence type="ECO:0000313" key="14">
    <source>
        <dbReference type="EMBL" id="CAF2084624.1"/>
    </source>
</evidence>
<dbReference type="Pfam" id="PF00045">
    <property type="entry name" value="Hemopexin"/>
    <property type="match status" value="1"/>
</dbReference>
<dbReference type="AlphaFoldDB" id="A0A816SCA0"/>
<evidence type="ECO:0000256" key="1">
    <source>
        <dbReference type="ARBA" id="ARBA00010370"/>
    </source>
</evidence>
<feature type="binding site" description="in inhibited form" evidence="9">
    <location>
        <position position="92"/>
    </location>
    <ligand>
        <name>Zn(2+)</name>
        <dbReference type="ChEBI" id="CHEBI:29105"/>
        <label>2</label>
        <note>catalytic</note>
    </ligand>
</feature>
<dbReference type="InterPro" id="IPR024079">
    <property type="entry name" value="MetalloPept_cat_dom_sf"/>
</dbReference>
<feature type="binding site" evidence="9">
    <location>
        <position position="203"/>
    </location>
    <ligand>
        <name>Zn(2+)</name>
        <dbReference type="ChEBI" id="CHEBI:29105"/>
        <label>1</label>
    </ligand>
</feature>
<dbReference type="SUPFAM" id="SSF50923">
    <property type="entry name" value="Hemopexin-like domain"/>
    <property type="match status" value="1"/>
</dbReference>
<accession>A0A816SCA0</accession>
<dbReference type="SMART" id="SM00120">
    <property type="entry name" value="HX"/>
    <property type="match status" value="2"/>
</dbReference>
<feature type="region of interest" description="Disordered" evidence="11">
    <location>
        <begin position="573"/>
        <end position="613"/>
    </location>
</feature>
<keyword evidence="5 8" id="KW-0862">Zinc</keyword>
<evidence type="ECO:0000259" key="13">
    <source>
        <dbReference type="SMART" id="SM00235"/>
    </source>
</evidence>
<feature type="domain" description="Peptidase metallopeptidase" evidence="13">
    <location>
        <begin position="135"/>
        <end position="324"/>
    </location>
</feature>
<dbReference type="SUPFAM" id="SSF47090">
    <property type="entry name" value="PGBD-like"/>
    <property type="match status" value="1"/>
</dbReference>
<dbReference type="PROSITE" id="PS51642">
    <property type="entry name" value="HEMOPEXIN_2"/>
    <property type="match status" value="1"/>
</dbReference>
<dbReference type="GO" id="GO:0006508">
    <property type="term" value="P:proteolysis"/>
    <property type="evidence" value="ECO:0007669"/>
    <property type="project" value="UniProtKB-KW"/>
</dbReference>
<dbReference type="InterPro" id="IPR036375">
    <property type="entry name" value="Hemopexin-like_dom_sf"/>
</dbReference>
<keyword evidence="4" id="KW-0378">Hydrolase</keyword>
<evidence type="ECO:0000256" key="8">
    <source>
        <dbReference type="PIRSR" id="PIRSR001191-2"/>
    </source>
</evidence>
<dbReference type="Gene3D" id="3.40.390.10">
    <property type="entry name" value="Collagenase (Catalytic Domain)"/>
    <property type="match status" value="2"/>
</dbReference>
<keyword evidence="6" id="KW-0482">Metalloprotease</keyword>
<dbReference type="Gene3D" id="2.110.10.10">
    <property type="entry name" value="Hemopexin-like domain"/>
    <property type="match status" value="1"/>
</dbReference>
<keyword evidence="12" id="KW-0812">Transmembrane</keyword>
<feature type="binding site" evidence="9">
    <location>
        <position position="297"/>
    </location>
    <ligand>
        <name>Zn(2+)</name>
        <dbReference type="ChEBI" id="CHEBI:29105"/>
        <label>2</label>
        <note>catalytic</note>
    </ligand>
</feature>